<dbReference type="PANTHER" id="PTHR42794">
    <property type="entry name" value="HEMIN IMPORT ATP-BINDING PROTEIN HMUV"/>
    <property type="match status" value="1"/>
</dbReference>
<dbReference type="SMART" id="SM00382">
    <property type="entry name" value="AAA"/>
    <property type="match status" value="1"/>
</dbReference>
<reference evidence="7 8" key="1">
    <citation type="journal article" date="2015" name="Int. J. Syst. Evol. Microbiol.">
        <title>Flavisolibacter ginsenosidimutans sp. nov., with ginsenoside-converting activity isolated from soil used for cultivating ginseng.</title>
        <authorList>
            <person name="Zhao Y."/>
            <person name="Liu Q."/>
            <person name="Kang M.S."/>
            <person name="Jin F."/>
            <person name="Yu H."/>
            <person name="Im W.T."/>
        </authorList>
    </citation>
    <scope>NUCLEOTIDE SEQUENCE [LARGE SCALE GENOMIC DNA]</scope>
    <source>
        <strain evidence="7 8">Gsoil 636</strain>
    </source>
</reference>
<dbReference type="Pfam" id="PF00005">
    <property type="entry name" value="ABC_tran"/>
    <property type="match status" value="1"/>
</dbReference>
<dbReference type="GO" id="GO:0005524">
    <property type="term" value="F:ATP binding"/>
    <property type="evidence" value="ECO:0007669"/>
    <property type="project" value="UniProtKB-KW"/>
</dbReference>
<accession>A0A5B8UEV1</accession>
<dbReference type="GO" id="GO:0016887">
    <property type="term" value="F:ATP hydrolysis activity"/>
    <property type="evidence" value="ECO:0007669"/>
    <property type="project" value="InterPro"/>
</dbReference>
<dbReference type="PROSITE" id="PS00211">
    <property type="entry name" value="ABC_TRANSPORTER_1"/>
    <property type="match status" value="1"/>
</dbReference>
<dbReference type="EMBL" id="CP042433">
    <property type="protein sequence ID" value="QEC55038.1"/>
    <property type="molecule type" value="Genomic_DNA"/>
</dbReference>
<dbReference type="PROSITE" id="PS50893">
    <property type="entry name" value="ABC_TRANSPORTER_2"/>
    <property type="match status" value="1"/>
</dbReference>
<evidence type="ECO:0000256" key="2">
    <source>
        <dbReference type="ARBA" id="ARBA00022741"/>
    </source>
</evidence>
<protein>
    <submittedName>
        <fullName evidence="7">Heme ABC transporter ATP-binding protein</fullName>
    </submittedName>
</protein>
<dbReference type="NCBIfam" id="NF010068">
    <property type="entry name" value="PRK13548.1"/>
    <property type="match status" value="1"/>
</dbReference>
<dbReference type="InterPro" id="IPR003593">
    <property type="entry name" value="AAA+_ATPase"/>
</dbReference>
<dbReference type="KEGG" id="fgg:FSB75_03670"/>
<dbReference type="InterPro" id="IPR003439">
    <property type="entry name" value="ABC_transporter-like_ATP-bd"/>
</dbReference>
<proteinExistence type="predicted"/>
<keyword evidence="2" id="KW-0547">Nucleotide-binding</keyword>
<keyword evidence="4" id="KW-1278">Translocase</keyword>
<sequence>MLNAKKISFKVGDKTLLQEASVHFAAGGFHVVMGANGAGKSTMLKILSGELKPSSGEVYLDGNDLREYSKNSLAMRRAVLSQHYHLAFPITVEEIILMGRYPYFATRPSAKDNAVCGEAVKLMDIEHLLQRDYTTLSGGEAQKVQMSRVLSQIWSEEEVEGRLLFLDEPVSHLDVKYQHQLMKVAKDFCRKGTTVIAVLHDINLAIAFADRLLFMKDGDILYDVNDAAALTPAMLFNTFGILPSIVHVPGKDKPFVLF</sequence>
<keyword evidence="3 7" id="KW-0067">ATP-binding</keyword>
<dbReference type="OrthoDB" id="9806726at2"/>
<dbReference type="InterPro" id="IPR017871">
    <property type="entry name" value="ABC_transporter-like_CS"/>
</dbReference>
<dbReference type="InterPro" id="IPR027417">
    <property type="entry name" value="P-loop_NTPase"/>
</dbReference>
<evidence type="ECO:0000256" key="5">
    <source>
        <dbReference type="ARBA" id="ARBA00037066"/>
    </source>
</evidence>
<keyword evidence="8" id="KW-1185">Reference proteome</keyword>
<gene>
    <name evidence="7" type="ORF">FSB75_03670</name>
</gene>
<name>A0A5B8UEV1_9BACT</name>
<keyword evidence="1" id="KW-0813">Transport</keyword>
<evidence type="ECO:0000256" key="1">
    <source>
        <dbReference type="ARBA" id="ARBA00022448"/>
    </source>
</evidence>
<evidence type="ECO:0000256" key="3">
    <source>
        <dbReference type="ARBA" id="ARBA00022840"/>
    </source>
</evidence>
<evidence type="ECO:0000256" key="4">
    <source>
        <dbReference type="ARBA" id="ARBA00022967"/>
    </source>
</evidence>
<dbReference type="Proteomes" id="UP000321204">
    <property type="component" value="Chromosome"/>
</dbReference>
<evidence type="ECO:0000313" key="7">
    <source>
        <dbReference type="EMBL" id="QEC55038.1"/>
    </source>
</evidence>
<evidence type="ECO:0000259" key="6">
    <source>
        <dbReference type="PROSITE" id="PS50893"/>
    </source>
</evidence>
<dbReference type="RefSeq" id="WP_146782931.1">
    <property type="nucleotide sequence ID" value="NZ_BAABIO010000006.1"/>
</dbReference>
<dbReference type="Gene3D" id="3.40.50.300">
    <property type="entry name" value="P-loop containing nucleotide triphosphate hydrolases"/>
    <property type="match status" value="1"/>
</dbReference>
<evidence type="ECO:0000313" key="8">
    <source>
        <dbReference type="Proteomes" id="UP000321204"/>
    </source>
</evidence>
<organism evidence="7 8">
    <name type="scientific">Flavisolibacter ginsenosidimutans</name>
    <dbReference type="NCBI Taxonomy" id="661481"/>
    <lineage>
        <taxon>Bacteria</taxon>
        <taxon>Pseudomonadati</taxon>
        <taxon>Bacteroidota</taxon>
        <taxon>Chitinophagia</taxon>
        <taxon>Chitinophagales</taxon>
        <taxon>Chitinophagaceae</taxon>
        <taxon>Flavisolibacter</taxon>
    </lineage>
</organism>
<dbReference type="AlphaFoldDB" id="A0A5B8UEV1"/>
<comment type="function">
    <text evidence="5">Part of the ABC transporter complex HmuTUV involved in hemin import. Responsible for energy coupling to the transport system.</text>
</comment>
<dbReference type="PANTHER" id="PTHR42794:SF1">
    <property type="entry name" value="HEMIN IMPORT ATP-BINDING PROTEIN HMUV"/>
    <property type="match status" value="1"/>
</dbReference>
<dbReference type="SUPFAM" id="SSF52540">
    <property type="entry name" value="P-loop containing nucleoside triphosphate hydrolases"/>
    <property type="match status" value="1"/>
</dbReference>
<dbReference type="CDD" id="cd03214">
    <property type="entry name" value="ABC_Iron-Siderophores_B12_Hemin"/>
    <property type="match status" value="1"/>
</dbReference>
<feature type="domain" description="ABC transporter" evidence="6">
    <location>
        <begin position="2"/>
        <end position="242"/>
    </location>
</feature>